<gene>
    <name evidence="2" type="ORF">GCM10007276_05870</name>
</gene>
<reference evidence="2" key="2">
    <citation type="submission" date="2020-09" db="EMBL/GenBank/DDBJ databases">
        <authorList>
            <person name="Sun Q."/>
            <person name="Sedlacek I."/>
        </authorList>
    </citation>
    <scope>NUCLEOTIDE SEQUENCE</scope>
    <source>
        <strain evidence="2">CCM 7684</strain>
    </source>
</reference>
<feature type="transmembrane region" description="Helical" evidence="1">
    <location>
        <begin position="58"/>
        <end position="76"/>
    </location>
</feature>
<dbReference type="GO" id="GO:0010468">
    <property type="term" value="P:regulation of gene expression"/>
    <property type="evidence" value="ECO:0007669"/>
    <property type="project" value="InterPro"/>
</dbReference>
<dbReference type="GO" id="GO:0016020">
    <property type="term" value="C:membrane"/>
    <property type="evidence" value="ECO:0007669"/>
    <property type="project" value="InterPro"/>
</dbReference>
<dbReference type="Proteomes" id="UP000602745">
    <property type="component" value="Unassembled WGS sequence"/>
</dbReference>
<feature type="transmembrane region" description="Helical" evidence="1">
    <location>
        <begin position="293"/>
        <end position="313"/>
    </location>
</feature>
<evidence type="ECO:0000313" key="3">
    <source>
        <dbReference type="Proteomes" id="UP000602745"/>
    </source>
</evidence>
<accession>A0A8J2YB47</accession>
<feature type="transmembrane region" description="Helical" evidence="1">
    <location>
        <begin position="146"/>
        <end position="168"/>
    </location>
</feature>
<feature type="transmembrane region" description="Helical" evidence="1">
    <location>
        <begin position="88"/>
        <end position="108"/>
    </location>
</feature>
<feature type="transmembrane region" description="Helical" evidence="1">
    <location>
        <begin position="260"/>
        <end position="281"/>
    </location>
</feature>
<feature type="transmembrane region" description="Helical" evidence="1">
    <location>
        <begin position="34"/>
        <end position="51"/>
    </location>
</feature>
<feature type="transmembrane region" description="Helical" evidence="1">
    <location>
        <begin position="231"/>
        <end position="248"/>
    </location>
</feature>
<dbReference type="Pfam" id="PF05145">
    <property type="entry name" value="AbrB"/>
    <property type="match status" value="1"/>
</dbReference>
<evidence type="ECO:0008006" key="4">
    <source>
        <dbReference type="Google" id="ProtNLM"/>
    </source>
</evidence>
<organism evidence="2 3">
    <name type="scientific">Agaricicola taiwanensis</name>
    <dbReference type="NCBI Taxonomy" id="591372"/>
    <lineage>
        <taxon>Bacteria</taxon>
        <taxon>Pseudomonadati</taxon>
        <taxon>Pseudomonadota</taxon>
        <taxon>Alphaproteobacteria</taxon>
        <taxon>Rhodobacterales</taxon>
        <taxon>Paracoccaceae</taxon>
        <taxon>Agaricicola</taxon>
    </lineage>
</organism>
<evidence type="ECO:0000256" key="1">
    <source>
        <dbReference type="SAM" id="Phobius"/>
    </source>
</evidence>
<reference evidence="2" key="1">
    <citation type="journal article" date="2014" name="Int. J. Syst. Evol. Microbiol.">
        <title>Complete genome sequence of Corynebacterium casei LMG S-19264T (=DSM 44701T), isolated from a smear-ripened cheese.</title>
        <authorList>
            <consortium name="US DOE Joint Genome Institute (JGI-PGF)"/>
            <person name="Walter F."/>
            <person name="Albersmeier A."/>
            <person name="Kalinowski J."/>
            <person name="Ruckert C."/>
        </authorList>
    </citation>
    <scope>NUCLEOTIDE SEQUENCE</scope>
    <source>
        <strain evidence="2">CCM 7684</strain>
    </source>
</reference>
<dbReference type="EMBL" id="BMCP01000001">
    <property type="protein sequence ID" value="GGE31496.1"/>
    <property type="molecule type" value="Genomic_DNA"/>
</dbReference>
<dbReference type="NCBIfam" id="TIGR03082">
    <property type="entry name" value="Gneg_AbrB_dup"/>
    <property type="match status" value="2"/>
</dbReference>
<keyword evidence="3" id="KW-1185">Reference proteome</keyword>
<name>A0A8J2YB47_9RHOB</name>
<feature type="transmembrane region" description="Helical" evidence="1">
    <location>
        <begin position="117"/>
        <end position="134"/>
    </location>
</feature>
<dbReference type="AlphaFoldDB" id="A0A8J2YB47"/>
<keyword evidence="1" id="KW-0812">Transmembrane</keyword>
<protein>
    <recommendedName>
        <fullName evidence="4">Ammonia monooxygenase</fullName>
    </recommendedName>
</protein>
<keyword evidence="1" id="KW-1133">Transmembrane helix</keyword>
<dbReference type="PANTHER" id="PTHR38457:SF1">
    <property type="entry name" value="REGULATOR ABRB-RELATED"/>
    <property type="match status" value="1"/>
</dbReference>
<evidence type="ECO:0000313" key="2">
    <source>
        <dbReference type="EMBL" id="GGE31496.1"/>
    </source>
</evidence>
<feature type="transmembrane region" description="Helical" evidence="1">
    <location>
        <begin position="7"/>
        <end position="28"/>
    </location>
</feature>
<dbReference type="PANTHER" id="PTHR38457">
    <property type="entry name" value="REGULATOR ABRB-RELATED"/>
    <property type="match status" value="1"/>
</dbReference>
<proteinExistence type="predicted"/>
<feature type="transmembrane region" description="Helical" evidence="1">
    <location>
        <begin position="180"/>
        <end position="199"/>
    </location>
</feature>
<dbReference type="PIRSF" id="PIRSF038991">
    <property type="entry name" value="Protein_AbrB"/>
    <property type="match status" value="1"/>
</dbReference>
<comment type="caution">
    <text evidence="2">The sequence shown here is derived from an EMBL/GenBank/DDBJ whole genome shotgun (WGS) entry which is preliminary data.</text>
</comment>
<dbReference type="InterPro" id="IPR007820">
    <property type="entry name" value="AbrB_fam"/>
</dbReference>
<sequence>MAVFSPRIASALLTLIVSALGGWIFLLLDFPAPWLSGGTLAVGILTLASRGANPPDPVVNLAMLLLGASMGVGVTPDAVGQAMTWPGSLLGLFLSVFAIVGLSALFLWKVAGWDRNTALYASIPGAMPVVMMMAADSNANVPRVAIAQVLRVFILVAIMPSLVSNIGGGAPVTAPLRTGTLLEFLILAVLCPIGAYLAYRLRVPAGVLMGSFIVSAVLHVTEVAVAPLPPLVVVLSFIVLGAVVGRRFSNVRLRELPAILVPAFGAFLVATASALAAALAVSHLLSLPLEQVFLAYVPGALETMILMAFALGIDPVYVGIHQMARFVGLALLLPLVMKSRRKL</sequence>
<keyword evidence="1" id="KW-0472">Membrane</keyword>
<dbReference type="InterPro" id="IPR017516">
    <property type="entry name" value="AbrB_dup"/>
</dbReference>